<gene>
    <name evidence="2" type="ORF">JYU34_005700</name>
</gene>
<keyword evidence="3" id="KW-1185">Reference proteome</keyword>
<protein>
    <submittedName>
        <fullName evidence="2">Uncharacterized protein</fullName>
    </submittedName>
</protein>
<keyword evidence="1" id="KW-0812">Transmembrane</keyword>
<sequence length="348" mass="38911">MGMIHSVVCSLAFCAERFMAWIACAFLIVILSIALIILFVYGVSVGYYYARKEIMLYLMFSATMHPRNYIQVRRGGADSPGVGPWARGAPAGLEGAMGEPAEKPEGSNGTDLTTDMFQAFDNTTDKFELTDGSGEGKPISIGKGTEDNAANRSHRILARILSWLLCACLSACLLVAMVTMCMYGVSAGYHYAQREIAQWQATFKYYHKQEYKNFEPEYTRRKAVPLNDSSTMNSTLLKYNNISRKNEILDPLNLNASVAHDLHKEGISNVNAENQTGSEFLTREKETTALAVSDDKENGAVKGDEARTQLKQYKEKWNIFNPNEMFLYNTSETGLNKMVNYFTAFLPF</sequence>
<proteinExistence type="predicted"/>
<evidence type="ECO:0000313" key="3">
    <source>
        <dbReference type="Proteomes" id="UP000823941"/>
    </source>
</evidence>
<feature type="transmembrane region" description="Helical" evidence="1">
    <location>
        <begin position="20"/>
        <end position="50"/>
    </location>
</feature>
<accession>A0ABQ7QTW4</accession>
<dbReference type="EMBL" id="JAHIBW010000008">
    <property type="protein sequence ID" value="KAG7308490.1"/>
    <property type="molecule type" value="Genomic_DNA"/>
</dbReference>
<name>A0ABQ7QTW4_PLUXY</name>
<keyword evidence="1" id="KW-1133">Transmembrane helix</keyword>
<comment type="caution">
    <text evidence="2">The sequence shown here is derived from an EMBL/GenBank/DDBJ whole genome shotgun (WGS) entry which is preliminary data.</text>
</comment>
<evidence type="ECO:0000256" key="1">
    <source>
        <dbReference type="SAM" id="Phobius"/>
    </source>
</evidence>
<reference evidence="2 3" key="1">
    <citation type="submission" date="2021-06" db="EMBL/GenBank/DDBJ databases">
        <title>A haploid diamondback moth (Plutella xylostella L.) genome assembly resolves 31 chromosomes and identifies a diamide resistance mutation.</title>
        <authorList>
            <person name="Ward C.M."/>
            <person name="Perry K.D."/>
            <person name="Baker G."/>
            <person name="Powis K."/>
            <person name="Heckel D.G."/>
            <person name="Baxter S.W."/>
        </authorList>
    </citation>
    <scope>NUCLEOTIDE SEQUENCE [LARGE SCALE GENOMIC DNA]</scope>
    <source>
        <strain evidence="2 3">LV</strain>
        <tissue evidence="2">Single pupa</tissue>
    </source>
</reference>
<dbReference type="Proteomes" id="UP000823941">
    <property type="component" value="Chromosome 8"/>
</dbReference>
<keyword evidence="1" id="KW-0472">Membrane</keyword>
<evidence type="ECO:0000313" key="2">
    <source>
        <dbReference type="EMBL" id="KAG7308490.1"/>
    </source>
</evidence>
<feature type="transmembrane region" description="Helical" evidence="1">
    <location>
        <begin position="160"/>
        <end position="185"/>
    </location>
</feature>
<organism evidence="2 3">
    <name type="scientific">Plutella xylostella</name>
    <name type="common">Diamondback moth</name>
    <name type="synonym">Plutella maculipennis</name>
    <dbReference type="NCBI Taxonomy" id="51655"/>
    <lineage>
        <taxon>Eukaryota</taxon>
        <taxon>Metazoa</taxon>
        <taxon>Ecdysozoa</taxon>
        <taxon>Arthropoda</taxon>
        <taxon>Hexapoda</taxon>
        <taxon>Insecta</taxon>
        <taxon>Pterygota</taxon>
        <taxon>Neoptera</taxon>
        <taxon>Endopterygota</taxon>
        <taxon>Lepidoptera</taxon>
        <taxon>Glossata</taxon>
        <taxon>Ditrysia</taxon>
        <taxon>Yponomeutoidea</taxon>
        <taxon>Plutellidae</taxon>
        <taxon>Plutella</taxon>
    </lineage>
</organism>